<feature type="region of interest" description="Disordered" evidence="1">
    <location>
        <begin position="116"/>
        <end position="139"/>
    </location>
</feature>
<dbReference type="Proteomes" id="UP000002038">
    <property type="component" value="Unassembled WGS sequence"/>
</dbReference>
<dbReference type="VEuPathDB" id="FungiDB:BDBG_05286"/>
<accession>A0A179UR31</accession>
<evidence type="ECO:0000313" key="3">
    <source>
        <dbReference type="EMBL" id="OAT09527.1"/>
    </source>
</evidence>
<name>A0A179UR31_BLAGS</name>
<feature type="compositionally biased region" description="Basic residues" evidence="1">
    <location>
        <begin position="330"/>
        <end position="346"/>
    </location>
</feature>
<evidence type="ECO:0000313" key="4">
    <source>
        <dbReference type="Proteomes" id="UP000002038"/>
    </source>
</evidence>
<dbReference type="EMBL" id="GG657457">
    <property type="protein sequence ID" value="OAT09527.1"/>
    <property type="molecule type" value="Genomic_DNA"/>
</dbReference>
<dbReference type="KEGG" id="bgh:BDBG_05286"/>
<dbReference type="InterPro" id="IPR039207">
    <property type="entry name" value="MMTAG2-like"/>
</dbReference>
<protein>
    <recommendedName>
        <fullName evidence="2">Multiple myeloma tumor-associated protein 2-like N-terminal domain-containing protein</fullName>
    </recommendedName>
</protein>
<dbReference type="RefSeq" id="XP_031578869.1">
    <property type="nucleotide sequence ID" value="XM_031722069.1"/>
</dbReference>
<gene>
    <name evidence="3" type="ORF">BDBG_05286</name>
</gene>
<organism evidence="3 4">
    <name type="scientific">Blastomyces gilchristii (strain SLH14081)</name>
    <name type="common">Blastomyces dermatitidis</name>
    <dbReference type="NCBI Taxonomy" id="559298"/>
    <lineage>
        <taxon>Eukaryota</taxon>
        <taxon>Fungi</taxon>
        <taxon>Dikarya</taxon>
        <taxon>Ascomycota</taxon>
        <taxon>Pezizomycotina</taxon>
        <taxon>Eurotiomycetes</taxon>
        <taxon>Eurotiomycetidae</taxon>
        <taxon>Onygenales</taxon>
        <taxon>Ajellomycetaceae</taxon>
        <taxon>Blastomyces</taxon>
    </lineage>
</organism>
<evidence type="ECO:0000256" key="1">
    <source>
        <dbReference type="SAM" id="MobiDB-lite"/>
    </source>
</evidence>
<dbReference type="GeneID" id="8509420"/>
<dbReference type="AlphaFoldDB" id="A0A179UR31"/>
<feature type="compositionally biased region" description="Basic residues" evidence="1">
    <location>
        <begin position="305"/>
        <end position="320"/>
    </location>
</feature>
<keyword evidence="4" id="KW-1185">Reference proteome</keyword>
<reference evidence="4" key="1">
    <citation type="journal article" date="2015" name="PLoS Genet.">
        <title>The dynamic genome and transcriptome of the human fungal pathogen Blastomyces and close relative Emmonsia.</title>
        <authorList>
            <person name="Munoz J.F."/>
            <person name="Gauthier G.M."/>
            <person name="Desjardins C.A."/>
            <person name="Gallo J.E."/>
            <person name="Holder J."/>
            <person name="Sullivan T.D."/>
            <person name="Marty A.J."/>
            <person name="Carmen J.C."/>
            <person name="Chen Z."/>
            <person name="Ding L."/>
            <person name="Gujja S."/>
            <person name="Magrini V."/>
            <person name="Misas E."/>
            <person name="Mitreva M."/>
            <person name="Priest M."/>
            <person name="Saif S."/>
            <person name="Whiston E.A."/>
            <person name="Young S."/>
            <person name="Zeng Q."/>
            <person name="Goldman W.E."/>
            <person name="Mardis E.R."/>
            <person name="Taylor J.W."/>
            <person name="McEwen J.G."/>
            <person name="Clay O.K."/>
            <person name="Klein B.S."/>
            <person name="Cuomo C.A."/>
        </authorList>
    </citation>
    <scope>NUCLEOTIDE SEQUENCE [LARGE SCALE GENOMIC DNA]</scope>
    <source>
        <strain evidence="4">SLH14081</strain>
    </source>
</reference>
<proteinExistence type="predicted"/>
<dbReference type="Pfam" id="PF10159">
    <property type="entry name" value="MMtag"/>
    <property type="match status" value="1"/>
</dbReference>
<dbReference type="InterPro" id="IPR019315">
    <property type="entry name" value="MMTA2_N"/>
</dbReference>
<dbReference type="PANTHER" id="PTHR14580:SF0">
    <property type="entry name" value="MULTIPLE MYELOMA TUMOR-ASSOCIATED PROTEIN 2"/>
    <property type="match status" value="1"/>
</dbReference>
<feature type="domain" description="Multiple myeloma tumor-associated protein 2-like N-terminal" evidence="2">
    <location>
        <begin position="74"/>
        <end position="159"/>
    </location>
</feature>
<feature type="compositionally biased region" description="Basic and acidic residues" evidence="1">
    <location>
        <begin position="239"/>
        <end position="288"/>
    </location>
</feature>
<feature type="compositionally biased region" description="Gly residues" evidence="1">
    <location>
        <begin position="203"/>
        <end position="218"/>
    </location>
</feature>
<feature type="compositionally biased region" description="Basic and acidic residues" evidence="1">
    <location>
        <begin position="347"/>
        <end position="366"/>
    </location>
</feature>
<feature type="region of interest" description="Disordered" evidence="1">
    <location>
        <begin position="158"/>
        <end position="382"/>
    </location>
</feature>
<dbReference type="PANTHER" id="PTHR14580">
    <property type="entry name" value="MULTIPLE MYELOMA TUMOR-ASSOCIATED PROTEIN 2 FAMILY MEMBER"/>
    <property type="match status" value="1"/>
</dbReference>
<sequence>MATPHHDFWSRIAFPYRNDFEVEQSVRLSTKSHDSRGDQFQLKQSLKLDTDTPIYTHLQPPVIMDLVASIRKEGSRGGRDSFKWSDVKTSTHRENYLGHSLMAPVGRWQQNRDLSWYAKGDNDPEDSPEEAAAKRRTEREEEIKRIKEAEQEALARALGLPVAPKSSQNANMTPLGGKEVERAIQEASAADGGAENDDRPRGVGFGGFGGFGGMGGMKAGDQEDMMEGTGYEMVGPDNGMERRGRRGDRTRSGRDGGGDRRRRGASRDPDRGERDRRSRRHEKDDERHGRRRRRSRSPDSDHGVVQRRRSISAEMRRHRSRSGDRASYTRYRRSSRSRSRDRRRGRMREEKYPRRERSYSPAERRSHHDQRSRRKNDYDRRR</sequence>
<evidence type="ECO:0000259" key="2">
    <source>
        <dbReference type="Pfam" id="PF10159"/>
    </source>
</evidence>